<organism evidence="3 4">
    <name type="scientific">Haloarcula vallismortis</name>
    <name type="common">Halobacterium vallismortis</name>
    <dbReference type="NCBI Taxonomy" id="28442"/>
    <lineage>
        <taxon>Archaea</taxon>
        <taxon>Methanobacteriati</taxon>
        <taxon>Methanobacteriota</taxon>
        <taxon>Stenosarchaea group</taxon>
        <taxon>Halobacteria</taxon>
        <taxon>Halobacteriales</taxon>
        <taxon>Haloarculaceae</taxon>
        <taxon>Haloarcula</taxon>
    </lineage>
</organism>
<protein>
    <recommendedName>
        <fullName evidence="5">Peptidase family M23</fullName>
    </recommendedName>
</protein>
<dbReference type="InterPro" id="IPR011055">
    <property type="entry name" value="Dup_hybrid_motif"/>
</dbReference>
<dbReference type="Pfam" id="PF26483">
    <property type="entry name" value="DUF8155_C"/>
    <property type="match status" value="1"/>
</dbReference>
<name>A0A1H2RXB2_HALVA</name>
<dbReference type="InterPro" id="IPR058468">
    <property type="entry name" value="DUF8155_N"/>
</dbReference>
<evidence type="ECO:0000313" key="4">
    <source>
        <dbReference type="Proteomes" id="UP000182573"/>
    </source>
</evidence>
<evidence type="ECO:0000259" key="2">
    <source>
        <dbReference type="Pfam" id="PF26483"/>
    </source>
</evidence>
<reference evidence="3 4" key="1">
    <citation type="submission" date="2016-10" db="EMBL/GenBank/DDBJ databases">
        <authorList>
            <person name="de Groot N.N."/>
        </authorList>
    </citation>
    <scope>NUCLEOTIDE SEQUENCE [LARGE SCALE GENOMIC DNA]</scope>
    <source>
        <strain evidence="3 4">DSM 3756</strain>
    </source>
</reference>
<dbReference type="Gene3D" id="2.70.70.10">
    <property type="entry name" value="Glucose Permease (Domain IIA)"/>
    <property type="match status" value="1"/>
</dbReference>
<dbReference type="AlphaFoldDB" id="A0A1H2RXB2"/>
<dbReference type="Proteomes" id="UP000182573">
    <property type="component" value="Unassembled WGS sequence"/>
</dbReference>
<evidence type="ECO:0000259" key="1">
    <source>
        <dbReference type="Pfam" id="PF26482"/>
    </source>
</evidence>
<dbReference type="RefSeq" id="WP_004515303.1">
    <property type="nucleotide sequence ID" value="NZ_FNOF01000002.1"/>
</dbReference>
<dbReference type="InterPro" id="IPR058817">
    <property type="entry name" value="DUF8155_C"/>
</dbReference>
<feature type="domain" description="DUF8155" evidence="1">
    <location>
        <begin position="4"/>
        <end position="139"/>
    </location>
</feature>
<feature type="domain" description="DUF8155" evidence="2">
    <location>
        <begin position="144"/>
        <end position="275"/>
    </location>
</feature>
<proteinExistence type="predicted"/>
<evidence type="ECO:0008006" key="5">
    <source>
        <dbReference type="Google" id="ProtNLM"/>
    </source>
</evidence>
<sequence length="285" mass="29736">MVVTISRDVLFQYYRFSLYNSPFDAHDEGCAIDLYPDSERAPSPVAGEVLDTKTVQAPPKAYAAEHDHLILIDTGDTVARLLHVDPAVEPGDTVAVGDDLGALVRAGFFAPWVPNHIHLGFREPDVNPYRASGSLPVDVAVDVTPLSWDGTGSVVAGGETWIRLGEPAHPAPGESFVGIANDVVGDGSGVLDGGLPHYSGGGLLGGDESEIAALAGQHVGATNGRTVTWDDLTVLANGEPITGIALFCGRERFGAKLVGEGIDLAVGDEVQVTIKRDPAGDDAIP</sequence>
<dbReference type="STRING" id="28442.SAMN05443574_10277"/>
<dbReference type="Pfam" id="PF26482">
    <property type="entry name" value="DUF8155"/>
    <property type="match status" value="1"/>
</dbReference>
<gene>
    <name evidence="3" type="ORF">SAMN05443574_10277</name>
</gene>
<dbReference type="EMBL" id="FNOF01000002">
    <property type="protein sequence ID" value="SDW23414.1"/>
    <property type="molecule type" value="Genomic_DNA"/>
</dbReference>
<accession>A0A1H2RXB2</accession>
<evidence type="ECO:0000313" key="3">
    <source>
        <dbReference type="EMBL" id="SDW23414.1"/>
    </source>
</evidence>